<dbReference type="RefSeq" id="WP_074791064.1">
    <property type="nucleotide sequence ID" value="NZ_FOAD01000001.1"/>
</dbReference>
<dbReference type="Proteomes" id="UP000183894">
    <property type="component" value="Unassembled WGS sequence"/>
</dbReference>
<dbReference type="OrthoDB" id="330759at2157"/>
<keyword evidence="1" id="KW-1133">Transmembrane helix</keyword>
<evidence type="ECO:0000256" key="1">
    <source>
        <dbReference type="SAM" id="Phobius"/>
    </source>
</evidence>
<keyword evidence="1" id="KW-0812">Transmembrane</keyword>
<gene>
    <name evidence="2" type="ORF">SAMN04488691_10154</name>
</gene>
<sequence length="124" mass="12642">MATTTSNGGELTRLHYIGVALAAVTGLIHLALGAGALASNLADPLGLAFIAAAAGFAGGIVAVLRGDEQLRSRAILLGIPFVAGQVVFYVVLNWPDIFGIGGVVDKIVQLALIGVLVTLYSRES</sequence>
<evidence type="ECO:0000313" key="3">
    <source>
        <dbReference type="Proteomes" id="UP000183894"/>
    </source>
</evidence>
<name>A0A1H7FL32_HALLR</name>
<organism evidence="2 3">
    <name type="scientific">Haloferax larsenii</name>
    <dbReference type="NCBI Taxonomy" id="302484"/>
    <lineage>
        <taxon>Archaea</taxon>
        <taxon>Methanobacteriati</taxon>
        <taxon>Methanobacteriota</taxon>
        <taxon>Stenosarchaea group</taxon>
        <taxon>Halobacteria</taxon>
        <taxon>Halobacteriales</taxon>
        <taxon>Haloferacaceae</taxon>
        <taxon>Haloferax</taxon>
    </lineage>
</organism>
<accession>A0A1H7FL32</accession>
<dbReference type="AlphaFoldDB" id="A0A1H7FL32"/>
<reference evidence="2 3" key="1">
    <citation type="submission" date="2016-10" db="EMBL/GenBank/DDBJ databases">
        <authorList>
            <person name="de Groot N.N."/>
        </authorList>
    </citation>
    <scope>NUCLEOTIDE SEQUENCE [LARGE SCALE GENOMIC DNA]</scope>
    <source>
        <strain evidence="2 3">CDM_5</strain>
    </source>
</reference>
<proteinExistence type="predicted"/>
<feature type="transmembrane region" description="Helical" evidence="1">
    <location>
        <begin position="44"/>
        <end position="63"/>
    </location>
</feature>
<feature type="transmembrane region" description="Helical" evidence="1">
    <location>
        <begin position="98"/>
        <end position="120"/>
    </location>
</feature>
<feature type="transmembrane region" description="Helical" evidence="1">
    <location>
        <begin position="75"/>
        <end position="92"/>
    </location>
</feature>
<evidence type="ECO:0000313" key="2">
    <source>
        <dbReference type="EMBL" id="SEK26796.1"/>
    </source>
</evidence>
<protein>
    <recommendedName>
        <fullName evidence="4">SPW repeat-containing protein</fullName>
    </recommendedName>
</protein>
<keyword evidence="1" id="KW-0472">Membrane</keyword>
<feature type="transmembrane region" description="Helical" evidence="1">
    <location>
        <begin position="16"/>
        <end position="38"/>
    </location>
</feature>
<dbReference type="EMBL" id="FOAD01000001">
    <property type="protein sequence ID" value="SEK26796.1"/>
    <property type="molecule type" value="Genomic_DNA"/>
</dbReference>
<evidence type="ECO:0008006" key="4">
    <source>
        <dbReference type="Google" id="ProtNLM"/>
    </source>
</evidence>